<dbReference type="PROSITE" id="PS51221">
    <property type="entry name" value="TTL"/>
    <property type="match status" value="1"/>
</dbReference>
<feature type="non-terminal residue" evidence="4">
    <location>
        <position position="1"/>
    </location>
</feature>
<evidence type="ECO:0000313" key="4">
    <source>
        <dbReference type="EMBL" id="JAT79011.1"/>
    </source>
</evidence>
<organism evidence="4">
    <name type="scientific">Ornithodoros brasiliensis</name>
    <name type="common">Mouro tick</name>
    <dbReference type="NCBI Taxonomy" id="888526"/>
    <lineage>
        <taxon>Eukaryota</taxon>
        <taxon>Metazoa</taxon>
        <taxon>Ecdysozoa</taxon>
        <taxon>Arthropoda</taxon>
        <taxon>Chelicerata</taxon>
        <taxon>Arachnida</taxon>
        <taxon>Acari</taxon>
        <taxon>Parasitiformes</taxon>
        <taxon>Ixodida</taxon>
        <taxon>Ixodoidea</taxon>
        <taxon>Argasidae</taxon>
        <taxon>Ornithodorinae</taxon>
        <taxon>Ornithodoros</taxon>
    </lineage>
</organism>
<dbReference type="GO" id="GO:0070740">
    <property type="term" value="F:tubulin-glutamic acid ligase activity"/>
    <property type="evidence" value="ECO:0007669"/>
    <property type="project" value="TreeGrafter"/>
</dbReference>
<reference evidence="4" key="1">
    <citation type="submission" date="2016-07" db="EMBL/GenBank/DDBJ databases">
        <title>Salivary Glands transcriptome analysis on engorged females of Ornithodoros brasiliensis (Acari:Argasidae).</title>
        <authorList>
            <person name="Simons S.M."/>
            <person name="Carvalho E."/>
            <person name="Junqueira-de-Azevedo I."/>
            <person name="Ho P.L."/>
            <person name="Giovanni D."/>
            <person name="Mendonca R."/>
            <person name="Onofrio V."/>
            <person name="Landulfo G."/>
            <person name="Ramirez D."/>
            <person name="Barros-Battesti D."/>
        </authorList>
    </citation>
    <scope>NUCLEOTIDE SEQUENCE</scope>
    <source>
        <strain evidence="4">Female</strain>
        <tissue evidence="4">Salivary gland</tissue>
    </source>
</reference>
<dbReference type="Pfam" id="PF03133">
    <property type="entry name" value="TTL"/>
    <property type="match status" value="1"/>
</dbReference>
<evidence type="ECO:0000256" key="3">
    <source>
        <dbReference type="ARBA" id="ARBA00022840"/>
    </source>
</evidence>
<name>A0A1D2AIV0_ORNBR</name>
<dbReference type="SUPFAM" id="SSF56059">
    <property type="entry name" value="Glutathione synthetase ATP-binding domain-like"/>
    <property type="match status" value="1"/>
</dbReference>
<protein>
    <submittedName>
        <fullName evidence="4">Calponin transgelin</fullName>
    </submittedName>
</protein>
<dbReference type="GO" id="GO:0000226">
    <property type="term" value="P:microtubule cytoskeleton organization"/>
    <property type="evidence" value="ECO:0007669"/>
    <property type="project" value="TreeGrafter"/>
</dbReference>
<proteinExistence type="predicted"/>
<dbReference type="AlphaFoldDB" id="A0A1D2AIV0"/>
<dbReference type="PANTHER" id="PTHR12241">
    <property type="entry name" value="TUBULIN POLYGLUTAMYLASE"/>
    <property type="match status" value="1"/>
</dbReference>
<dbReference type="GO" id="GO:0005524">
    <property type="term" value="F:ATP binding"/>
    <property type="evidence" value="ECO:0007669"/>
    <property type="project" value="UniProtKB-KW"/>
</dbReference>
<evidence type="ECO:0000256" key="2">
    <source>
        <dbReference type="ARBA" id="ARBA00022741"/>
    </source>
</evidence>
<dbReference type="PANTHER" id="PTHR12241:SF162">
    <property type="entry name" value="TUBULIN MONOGLUTAMYLASE TTLL4"/>
    <property type="match status" value="1"/>
</dbReference>
<dbReference type="Gene3D" id="3.30.470.20">
    <property type="entry name" value="ATP-grasp fold, B domain"/>
    <property type="match status" value="1"/>
</dbReference>
<keyword evidence="3" id="KW-0067">ATP-binding</keyword>
<dbReference type="GO" id="GO:0015631">
    <property type="term" value="F:tubulin binding"/>
    <property type="evidence" value="ECO:0007669"/>
    <property type="project" value="TreeGrafter"/>
</dbReference>
<dbReference type="EMBL" id="GETE01000632">
    <property type="protein sequence ID" value="JAT79011.1"/>
    <property type="molecule type" value="Transcribed_RNA"/>
</dbReference>
<dbReference type="GO" id="GO:0036064">
    <property type="term" value="C:ciliary basal body"/>
    <property type="evidence" value="ECO:0007669"/>
    <property type="project" value="TreeGrafter"/>
</dbReference>
<keyword evidence="1" id="KW-0436">Ligase</keyword>
<sequence>IVKTFICCETPINRVIEKHTSSRYTCYELFGFDILLDEDLIPWLLEVNISPSLRSSTPVDWDVKGQVVKDLLNIVGYQIPQKLQDPSVLQMLGLASREADFAHLSQVLHTVSLSEEEAEKHHLLYLKCICSEIFLY</sequence>
<keyword evidence="2" id="KW-0547">Nucleotide-binding</keyword>
<dbReference type="InterPro" id="IPR004344">
    <property type="entry name" value="TTL/TTLL_fam"/>
</dbReference>
<accession>A0A1D2AIV0</accession>
<evidence type="ECO:0000256" key="1">
    <source>
        <dbReference type="ARBA" id="ARBA00022598"/>
    </source>
</evidence>